<sequence length="34" mass="3918">MNELEELESVQWILSCSVVATIMAVSYCLVEWLK</sequence>
<keyword evidence="1" id="KW-1133">Transmembrane helix</keyword>
<feature type="transmembrane region" description="Helical" evidence="1">
    <location>
        <begin position="12"/>
        <end position="30"/>
    </location>
</feature>
<dbReference type="EMBL" id="LR796435">
    <property type="protein sequence ID" value="CAB4144673.1"/>
    <property type="molecule type" value="Genomic_DNA"/>
</dbReference>
<keyword evidence="1" id="KW-0472">Membrane</keyword>
<evidence type="ECO:0000256" key="1">
    <source>
        <dbReference type="SAM" id="Phobius"/>
    </source>
</evidence>
<proteinExistence type="predicted"/>
<keyword evidence="1" id="KW-0812">Transmembrane</keyword>
<organism evidence="2">
    <name type="scientific">uncultured Caudovirales phage</name>
    <dbReference type="NCBI Taxonomy" id="2100421"/>
    <lineage>
        <taxon>Viruses</taxon>
        <taxon>Duplodnaviria</taxon>
        <taxon>Heunggongvirae</taxon>
        <taxon>Uroviricota</taxon>
        <taxon>Caudoviricetes</taxon>
        <taxon>Peduoviridae</taxon>
        <taxon>Maltschvirus</taxon>
        <taxon>Maltschvirus maltsch</taxon>
    </lineage>
</organism>
<reference evidence="2" key="1">
    <citation type="submission" date="2020-04" db="EMBL/GenBank/DDBJ databases">
        <authorList>
            <person name="Chiriac C."/>
            <person name="Salcher M."/>
            <person name="Ghai R."/>
            <person name="Kavagutti S V."/>
        </authorList>
    </citation>
    <scope>NUCLEOTIDE SEQUENCE</scope>
</reference>
<name>A0A6J5MH19_9CAUD</name>
<gene>
    <name evidence="2" type="ORF">UFOVP457_59</name>
</gene>
<protein>
    <submittedName>
        <fullName evidence="2">Uncharacterized protein</fullName>
    </submittedName>
</protein>
<evidence type="ECO:0000313" key="2">
    <source>
        <dbReference type="EMBL" id="CAB4144673.1"/>
    </source>
</evidence>
<accession>A0A6J5MH19</accession>